<sequence length="53" mass="5956">MMLEANVYPDPGQEKKAARKYPVGFFLLPALCTGKTAPPRRFVEMQVSALCRK</sequence>
<accession>E6U6Y7</accession>
<dbReference type="STRING" id="663278.Ethha_1417"/>
<reference evidence="1 2" key="1">
    <citation type="submission" date="2010-12" db="EMBL/GenBank/DDBJ databases">
        <title>Complete sequence of Ethanoligenens harbinense YUAN-3.</title>
        <authorList>
            <person name="Lucas S."/>
            <person name="Copeland A."/>
            <person name="Lapidus A."/>
            <person name="Cheng J.-F."/>
            <person name="Bruce D."/>
            <person name="Goodwin L."/>
            <person name="Pitluck S."/>
            <person name="Chertkov O."/>
            <person name="Misra M."/>
            <person name="Detter J.C."/>
            <person name="Han C."/>
            <person name="Tapia R."/>
            <person name="Land M."/>
            <person name="Hauser L."/>
            <person name="Jeffries C."/>
            <person name="Kyrpides N."/>
            <person name="Ivanova N."/>
            <person name="Mikhailova N."/>
            <person name="Wang A."/>
            <person name="Mouttaki H."/>
            <person name="He Z."/>
            <person name="Zhou J."/>
            <person name="Hemme C.L."/>
            <person name="Woyke T."/>
        </authorList>
    </citation>
    <scope>NUCLEOTIDE SEQUENCE [LARGE SCALE GENOMIC DNA]</scope>
    <source>
        <strain evidence="2">DSM 18485 / JCM 12961 / CGMCC 1.5033 / YUAN-3</strain>
    </source>
</reference>
<dbReference type="AlphaFoldDB" id="E6U6Y7"/>
<gene>
    <name evidence="1" type="ordered locus">Ethha_1417</name>
</gene>
<dbReference type="Proteomes" id="UP000001551">
    <property type="component" value="Chromosome"/>
</dbReference>
<name>E6U6Y7_ETHHY</name>
<proteinExistence type="predicted"/>
<organism evidence="1 2">
    <name type="scientific">Ethanoligenens harbinense (strain DSM 18485 / JCM 12961 / CGMCC 1.5033 / YUAN-3)</name>
    <dbReference type="NCBI Taxonomy" id="663278"/>
    <lineage>
        <taxon>Bacteria</taxon>
        <taxon>Bacillati</taxon>
        <taxon>Bacillota</taxon>
        <taxon>Clostridia</taxon>
        <taxon>Eubacteriales</taxon>
        <taxon>Oscillospiraceae</taxon>
        <taxon>Ethanoligenens</taxon>
    </lineage>
</organism>
<dbReference type="KEGG" id="eha:Ethha_1417"/>
<evidence type="ECO:0000313" key="2">
    <source>
        <dbReference type="Proteomes" id="UP000001551"/>
    </source>
</evidence>
<dbReference type="HOGENOM" id="CLU_3061618_0_0_9"/>
<dbReference type="EMBL" id="CP002400">
    <property type="protein sequence ID" value="ADU26954.1"/>
    <property type="molecule type" value="Genomic_DNA"/>
</dbReference>
<keyword evidence="2" id="KW-1185">Reference proteome</keyword>
<protein>
    <submittedName>
        <fullName evidence="1">Uncharacterized protein</fullName>
    </submittedName>
</protein>
<evidence type="ECO:0000313" key="1">
    <source>
        <dbReference type="EMBL" id="ADU26954.1"/>
    </source>
</evidence>